<keyword evidence="8" id="KW-0997">Cell inner membrane</keyword>
<dbReference type="InterPro" id="IPR036950">
    <property type="entry name" value="PBP_transglycosylase"/>
</dbReference>
<feature type="domain" description="Penicillin-binding protein OB-like" evidence="30">
    <location>
        <begin position="321"/>
        <end position="432"/>
    </location>
</feature>
<accession>A0A2W5N251</accession>
<evidence type="ECO:0000256" key="16">
    <source>
        <dbReference type="ARBA" id="ARBA00022968"/>
    </source>
</evidence>
<evidence type="ECO:0000256" key="19">
    <source>
        <dbReference type="ARBA" id="ARBA00023136"/>
    </source>
</evidence>
<dbReference type="GO" id="GO:0071555">
    <property type="term" value="P:cell wall organization"/>
    <property type="evidence" value="ECO:0007669"/>
    <property type="project" value="UniProtKB-KW"/>
</dbReference>
<name>A0A2W5N251_9BACT</name>
<dbReference type="InterPro" id="IPR031376">
    <property type="entry name" value="PCB_OB"/>
</dbReference>
<comment type="similarity">
    <text evidence="4">In the N-terminal section; belongs to the glycosyltransferase 51 family.</text>
</comment>
<organism evidence="31 32">
    <name type="scientific">Micavibrio aeruginosavorus</name>
    <dbReference type="NCBI Taxonomy" id="349221"/>
    <lineage>
        <taxon>Bacteria</taxon>
        <taxon>Pseudomonadati</taxon>
        <taxon>Bdellovibrionota</taxon>
        <taxon>Bdellovibrionia</taxon>
        <taxon>Bdellovibrionales</taxon>
        <taxon>Pseudobdellovibrionaceae</taxon>
        <taxon>Micavibrio</taxon>
    </lineage>
</organism>
<evidence type="ECO:0000256" key="25">
    <source>
        <dbReference type="ARBA" id="ARBA00049902"/>
    </source>
</evidence>
<evidence type="ECO:0000256" key="21">
    <source>
        <dbReference type="ARBA" id="ARBA00023268"/>
    </source>
</evidence>
<proteinExistence type="inferred from homology"/>
<dbReference type="GO" id="GO:0005886">
    <property type="term" value="C:plasma membrane"/>
    <property type="evidence" value="ECO:0007669"/>
    <property type="project" value="UniProtKB-SubCell"/>
</dbReference>
<comment type="pathway">
    <text evidence="2">Cell wall biogenesis; peptidoglycan biosynthesis.</text>
</comment>
<evidence type="ECO:0000256" key="11">
    <source>
        <dbReference type="ARBA" id="ARBA00022676"/>
    </source>
</evidence>
<dbReference type="GO" id="GO:0006508">
    <property type="term" value="P:proteolysis"/>
    <property type="evidence" value="ECO:0007669"/>
    <property type="project" value="UniProtKB-KW"/>
</dbReference>
<gene>
    <name evidence="31" type="ORF">DI551_05085</name>
</gene>
<dbReference type="Gene3D" id="3.40.710.10">
    <property type="entry name" value="DD-peptidase/beta-lactamase superfamily"/>
    <property type="match status" value="2"/>
</dbReference>
<dbReference type="GO" id="GO:0008955">
    <property type="term" value="F:peptidoglycan glycosyltransferase activity"/>
    <property type="evidence" value="ECO:0007669"/>
    <property type="project" value="UniProtKB-EC"/>
</dbReference>
<dbReference type="Pfam" id="PF17092">
    <property type="entry name" value="PCB_OB"/>
    <property type="match status" value="1"/>
</dbReference>
<evidence type="ECO:0000256" key="12">
    <source>
        <dbReference type="ARBA" id="ARBA00022679"/>
    </source>
</evidence>
<keyword evidence="18" id="KW-1133">Transmembrane helix</keyword>
<keyword evidence="16" id="KW-0735">Signal-anchor</keyword>
<comment type="catalytic activity">
    <reaction evidence="25">
        <text>[GlcNAc-(1-&gt;4)-Mur2Ac(oyl-L-Ala-gamma-D-Glu-L-Lys-D-Ala-D-Ala)](n)-di-trans,octa-cis-undecaprenyl diphosphate + beta-D-GlcNAc-(1-&gt;4)-Mur2Ac(oyl-L-Ala-gamma-D-Glu-L-Lys-D-Ala-D-Ala)-di-trans,octa-cis-undecaprenyl diphosphate = [GlcNAc-(1-&gt;4)-Mur2Ac(oyl-L-Ala-gamma-D-Glu-L-Lys-D-Ala-D-Ala)](n+1)-di-trans,octa-cis-undecaprenyl diphosphate + di-trans,octa-cis-undecaprenyl diphosphate + H(+)</text>
        <dbReference type="Rhea" id="RHEA:23708"/>
        <dbReference type="Rhea" id="RHEA-COMP:9602"/>
        <dbReference type="Rhea" id="RHEA-COMP:9603"/>
        <dbReference type="ChEBI" id="CHEBI:15378"/>
        <dbReference type="ChEBI" id="CHEBI:58405"/>
        <dbReference type="ChEBI" id="CHEBI:60033"/>
        <dbReference type="ChEBI" id="CHEBI:78435"/>
        <dbReference type="EC" id="2.4.99.28"/>
    </reaction>
</comment>
<evidence type="ECO:0000256" key="10">
    <source>
        <dbReference type="ARBA" id="ARBA00022670"/>
    </source>
</evidence>
<keyword evidence="10" id="KW-0645">Protease</keyword>
<dbReference type="Pfam" id="PF00905">
    <property type="entry name" value="Transpeptidase"/>
    <property type="match status" value="1"/>
</dbReference>
<evidence type="ECO:0000256" key="15">
    <source>
        <dbReference type="ARBA" id="ARBA00022960"/>
    </source>
</evidence>
<dbReference type="GO" id="GO:0009252">
    <property type="term" value="P:peptidoglycan biosynthetic process"/>
    <property type="evidence" value="ECO:0007669"/>
    <property type="project" value="UniProtKB-UniPathway"/>
</dbReference>
<feature type="domain" description="Penicillin-binding protein transpeptidase" evidence="28">
    <location>
        <begin position="434"/>
        <end position="727"/>
    </location>
</feature>
<keyword evidence="11" id="KW-0328">Glycosyltransferase</keyword>
<dbReference type="SUPFAM" id="SSF53955">
    <property type="entry name" value="Lysozyme-like"/>
    <property type="match status" value="1"/>
</dbReference>
<dbReference type="GO" id="GO:0009002">
    <property type="term" value="F:serine-type D-Ala-D-Ala carboxypeptidase activity"/>
    <property type="evidence" value="ECO:0007669"/>
    <property type="project" value="UniProtKB-EC"/>
</dbReference>
<dbReference type="AlphaFoldDB" id="A0A2W5N251"/>
<dbReference type="PANTHER" id="PTHR32282:SF27">
    <property type="entry name" value="PENICILLIN-BINDING PROTEIN 1A"/>
    <property type="match status" value="1"/>
</dbReference>
<evidence type="ECO:0000256" key="18">
    <source>
        <dbReference type="ARBA" id="ARBA00022989"/>
    </source>
</evidence>
<dbReference type="PANTHER" id="PTHR32282">
    <property type="entry name" value="BINDING PROTEIN TRANSPEPTIDASE, PUTATIVE-RELATED"/>
    <property type="match status" value="1"/>
</dbReference>
<evidence type="ECO:0000256" key="3">
    <source>
        <dbReference type="ARBA" id="ARBA00007090"/>
    </source>
</evidence>
<evidence type="ECO:0000313" key="32">
    <source>
        <dbReference type="Proteomes" id="UP000249417"/>
    </source>
</evidence>
<keyword evidence="13" id="KW-0812">Transmembrane</keyword>
<keyword evidence="17" id="KW-0573">Peptidoglycan synthesis</keyword>
<evidence type="ECO:0000313" key="31">
    <source>
        <dbReference type="EMBL" id="PZQ46479.1"/>
    </source>
</evidence>
<dbReference type="Gene3D" id="1.10.3810.10">
    <property type="entry name" value="Biosynthetic peptidoglycan transglycosylase-like"/>
    <property type="match status" value="1"/>
</dbReference>
<evidence type="ECO:0000259" key="28">
    <source>
        <dbReference type="Pfam" id="PF00905"/>
    </source>
</evidence>
<evidence type="ECO:0000256" key="24">
    <source>
        <dbReference type="ARBA" id="ARBA00044770"/>
    </source>
</evidence>
<keyword evidence="15" id="KW-0133">Cell shape</keyword>
<keyword evidence="20" id="KW-0046">Antibiotic resistance</keyword>
<evidence type="ECO:0000256" key="23">
    <source>
        <dbReference type="ARBA" id="ARBA00034000"/>
    </source>
</evidence>
<keyword evidence="14" id="KW-0378">Hydrolase</keyword>
<dbReference type="EMBL" id="QFQB01000026">
    <property type="protein sequence ID" value="PZQ46479.1"/>
    <property type="molecule type" value="Genomic_DNA"/>
</dbReference>
<keyword evidence="19" id="KW-0472">Membrane</keyword>
<dbReference type="GO" id="GO:0008360">
    <property type="term" value="P:regulation of cell shape"/>
    <property type="evidence" value="ECO:0007669"/>
    <property type="project" value="UniProtKB-KW"/>
</dbReference>
<evidence type="ECO:0000256" key="2">
    <source>
        <dbReference type="ARBA" id="ARBA00004752"/>
    </source>
</evidence>
<dbReference type="InterPro" id="IPR001264">
    <property type="entry name" value="Glyco_trans_51"/>
</dbReference>
<keyword evidence="7" id="KW-1003">Cell membrane</keyword>
<comment type="caution">
    <text evidence="31">The sequence shown here is derived from an EMBL/GenBank/DDBJ whole genome shotgun (WGS) entry which is preliminary data.</text>
</comment>
<evidence type="ECO:0000256" key="17">
    <source>
        <dbReference type="ARBA" id="ARBA00022984"/>
    </source>
</evidence>
<feature type="compositionally biased region" description="Low complexity" evidence="27">
    <location>
        <begin position="805"/>
        <end position="814"/>
    </location>
</feature>
<dbReference type="GO" id="GO:0046677">
    <property type="term" value="P:response to antibiotic"/>
    <property type="evidence" value="ECO:0007669"/>
    <property type="project" value="UniProtKB-KW"/>
</dbReference>
<evidence type="ECO:0000256" key="13">
    <source>
        <dbReference type="ARBA" id="ARBA00022692"/>
    </source>
</evidence>
<evidence type="ECO:0000259" key="30">
    <source>
        <dbReference type="Pfam" id="PF17092"/>
    </source>
</evidence>
<protein>
    <recommendedName>
        <fullName evidence="6">Penicillin-binding protein 1A</fullName>
        <ecNumber evidence="24">2.4.99.28</ecNumber>
        <ecNumber evidence="5">3.4.16.4</ecNumber>
    </recommendedName>
</protein>
<dbReference type="EC" id="3.4.16.4" evidence="5"/>
<evidence type="ECO:0000256" key="4">
    <source>
        <dbReference type="ARBA" id="ARBA00007739"/>
    </source>
</evidence>
<dbReference type="SUPFAM" id="SSF56601">
    <property type="entry name" value="beta-lactamase/transpeptidase-like"/>
    <property type="match status" value="1"/>
</dbReference>
<comment type="subcellular location">
    <subcellularLocation>
        <location evidence="1">Cell inner membrane</location>
        <topology evidence="1">Single-pass type II membrane protein</topology>
    </subcellularLocation>
</comment>
<keyword evidence="9" id="KW-0121">Carboxypeptidase</keyword>
<keyword evidence="12" id="KW-0808">Transferase</keyword>
<evidence type="ECO:0000256" key="9">
    <source>
        <dbReference type="ARBA" id="ARBA00022645"/>
    </source>
</evidence>
<comment type="catalytic activity">
    <reaction evidence="23">
        <text>Preferential cleavage: (Ac)2-L-Lys-D-Ala-|-D-Ala. Also transpeptidation of peptidyl-alanyl moieties that are N-acyl substituents of D-alanine.</text>
        <dbReference type="EC" id="3.4.16.4"/>
    </reaction>
</comment>
<keyword evidence="22" id="KW-0961">Cell wall biogenesis/degradation</keyword>
<evidence type="ECO:0000256" key="1">
    <source>
        <dbReference type="ARBA" id="ARBA00004249"/>
    </source>
</evidence>
<sequence length="883" mass="96477">MRFLGKIFIALFYLGLLGGVLAAGAAYLGYKHYTRDLPDYSQLKKYEPPIVTRIYAGDGRLLAEYAQERRVFVPIGAIPDQVKNAFIAAEDQNFYTHPGVDIVAIARAALRNFTGGGRLVGASTITQQVAKNFLLTNERSYERKIREAILATRMEKAMTKDQILELYLNEIYLGQRSYGVAAAAQTYFDKKLDDLNVAEVAYLAALPKAPNNYHPVRKHNAALARRNWVVGRMLEDGYITKSQAELATASPLAMTLKDESDVVSAPFFAEDVRRQLKAQYGEESLYQGGLAVRTSVDPRLQDIAQRSLRQGLMEYDRRHGWRGPFQHIDSMDDWAAQLLKVEEPDNMPSDWALAVVLEGGAASAKIGFADKDTATLPLSGVQWARKCLEECYALGPEITAVNQVLKSGDVIFVHNIGTSKKPNWELQQIPAVQGALVAMDPHTGRVLAIQGGWKYGPSQFNRATQAKRQPGSAFKPFIYLAALDKGFTPATRVLDAPFTMEQSPGSFWSPTNYSGQYYGPTPIRVGVEKSRNLMTVRLAAHLGMPTVVEYAKRFGIADDMKPYLSYALGAGETTLLKLTNAYAMLVNGGKKITPTIVDRIQDRRGKTIYSYDNRPCPNCGKLIRWDGQSTPEVPDGREQIADERTSYQMVSILEGVVQRGTAAKLAELGRPLAGKTGTTNKSKDTWFVGFSPDLVVGVFVGFDDPKSLGKRETGGSTAAPIFGAFMKEALKDTPPTPFRVPPGIKNVRINADTGRAAQPGDKHMIWEAFVTGTEPNLDDYVLDNTVIGGDQAVSAYSDGAESPYDANNAAADGAPEAMTGDLPAPAGEIEQQPFAPAPYPSADDSFTSFSRERDNAAPAPVYPAPTQQPPQDNSDFSGTGGLY</sequence>
<evidence type="ECO:0000256" key="6">
    <source>
        <dbReference type="ARBA" id="ARBA00018638"/>
    </source>
</evidence>
<dbReference type="UniPathway" id="UPA00219"/>
<comment type="pathway">
    <text evidence="26">Glycan biosynthesis.</text>
</comment>
<evidence type="ECO:0000256" key="8">
    <source>
        <dbReference type="ARBA" id="ARBA00022519"/>
    </source>
</evidence>
<dbReference type="GO" id="GO:0030288">
    <property type="term" value="C:outer membrane-bounded periplasmic space"/>
    <property type="evidence" value="ECO:0007669"/>
    <property type="project" value="TreeGrafter"/>
</dbReference>
<dbReference type="InterPro" id="IPR050396">
    <property type="entry name" value="Glycosyltr_51/Transpeptidase"/>
</dbReference>
<dbReference type="FunFam" id="1.10.3810.10:FF:000003">
    <property type="entry name" value="Penicillin-binding protein 1a"/>
    <property type="match status" value="1"/>
</dbReference>
<evidence type="ECO:0000256" key="22">
    <source>
        <dbReference type="ARBA" id="ARBA00023316"/>
    </source>
</evidence>
<evidence type="ECO:0000259" key="29">
    <source>
        <dbReference type="Pfam" id="PF00912"/>
    </source>
</evidence>
<dbReference type="EC" id="2.4.99.28" evidence="24"/>
<dbReference type="InterPro" id="IPR023346">
    <property type="entry name" value="Lysozyme-like_dom_sf"/>
</dbReference>
<evidence type="ECO:0000256" key="27">
    <source>
        <dbReference type="SAM" id="MobiDB-lite"/>
    </source>
</evidence>
<dbReference type="Pfam" id="PF00912">
    <property type="entry name" value="Transgly"/>
    <property type="match status" value="1"/>
</dbReference>
<keyword evidence="21" id="KW-0511">Multifunctional enzyme</keyword>
<evidence type="ECO:0000256" key="26">
    <source>
        <dbReference type="ARBA" id="ARBA00060592"/>
    </source>
</evidence>
<comment type="similarity">
    <text evidence="3">In the C-terminal section; belongs to the transpeptidase family.</text>
</comment>
<evidence type="ECO:0000256" key="20">
    <source>
        <dbReference type="ARBA" id="ARBA00023251"/>
    </source>
</evidence>
<dbReference type="Proteomes" id="UP000249417">
    <property type="component" value="Unassembled WGS sequence"/>
</dbReference>
<dbReference type="InterPro" id="IPR012338">
    <property type="entry name" value="Beta-lactam/transpept-like"/>
</dbReference>
<evidence type="ECO:0000256" key="7">
    <source>
        <dbReference type="ARBA" id="ARBA00022475"/>
    </source>
</evidence>
<evidence type="ECO:0000256" key="14">
    <source>
        <dbReference type="ARBA" id="ARBA00022801"/>
    </source>
</evidence>
<evidence type="ECO:0000256" key="5">
    <source>
        <dbReference type="ARBA" id="ARBA00012448"/>
    </source>
</evidence>
<feature type="region of interest" description="Disordered" evidence="27">
    <location>
        <begin position="798"/>
        <end position="883"/>
    </location>
</feature>
<dbReference type="NCBIfam" id="TIGR02074">
    <property type="entry name" value="PBP_1a_fam"/>
    <property type="match status" value="1"/>
</dbReference>
<dbReference type="InterPro" id="IPR001460">
    <property type="entry name" value="PCN-bd_Tpept"/>
</dbReference>
<reference evidence="31 32" key="1">
    <citation type="submission" date="2017-08" db="EMBL/GenBank/DDBJ databases">
        <title>Infants hospitalized years apart are colonized by the same room-sourced microbial strains.</title>
        <authorList>
            <person name="Brooks B."/>
            <person name="Olm M.R."/>
            <person name="Firek B.A."/>
            <person name="Baker R."/>
            <person name="Thomas B.C."/>
            <person name="Morowitz M.J."/>
            <person name="Banfield J.F."/>
        </authorList>
    </citation>
    <scope>NUCLEOTIDE SEQUENCE [LARGE SCALE GENOMIC DNA]</scope>
    <source>
        <strain evidence="31">S2_005_002_R2_29</strain>
    </source>
</reference>
<feature type="domain" description="Glycosyl transferase family 51" evidence="29">
    <location>
        <begin position="59"/>
        <end position="233"/>
    </location>
</feature>
<dbReference type="GO" id="GO:0008658">
    <property type="term" value="F:penicillin binding"/>
    <property type="evidence" value="ECO:0007669"/>
    <property type="project" value="InterPro"/>
</dbReference>